<proteinExistence type="predicted"/>
<keyword evidence="1" id="KW-0732">Signal</keyword>
<reference evidence="3" key="1">
    <citation type="submission" date="2018-06" db="EMBL/GenBank/DDBJ databases">
        <authorList>
            <person name="Lum Nde A."/>
            <person name="Hugo C."/>
        </authorList>
    </citation>
    <scope>NUCLEOTIDE SEQUENCE [LARGE SCALE GENOMIC DNA]</scope>
    <source>
        <strain evidence="3">1_F178</strain>
    </source>
</reference>
<accession>A0A3D9CE66</accession>
<organism evidence="2 3">
    <name type="scientific">Chryseobacterium pennae</name>
    <dbReference type="NCBI Taxonomy" id="2258962"/>
    <lineage>
        <taxon>Bacteria</taxon>
        <taxon>Pseudomonadati</taxon>
        <taxon>Bacteroidota</taxon>
        <taxon>Flavobacteriia</taxon>
        <taxon>Flavobacteriales</taxon>
        <taxon>Weeksellaceae</taxon>
        <taxon>Chryseobacterium group</taxon>
        <taxon>Chryseobacterium</taxon>
    </lineage>
</organism>
<evidence type="ECO:0000313" key="3">
    <source>
        <dbReference type="Proteomes" id="UP000256686"/>
    </source>
</evidence>
<feature type="chain" id="PRO_5017664970" description="DUF4595 domain-containing protein" evidence="1">
    <location>
        <begin position="22"/>
        <end position="250"/>
    </location>
</feature>
<evidence type="ECO:0008006" key="4">
    <source>
        <dbReference type="Google" id="ProtNLM"/>
    </source>
</evidence>
<comment type="caution">
    <text evidence="2">The sequence shown here is derived from an EMBL/GenBank/DDBJ whole genome shotgun (WGS) entry which is preliminary data.</text>
</comment>
<sequence>MKKILLLAIPFYLFSSCSSDTDEPTTKSKKIIEVKQDGKPYYKFSYNNAGSISEITNYNNGTLANTTRVEYTNGLETKRSVYNSQNVLFNYYTFTYSGRLVTERSSYTRNPSTGQDILMQVVHYTNDASKPSHNLTGSQYYNGTGNLIGKSEITYADSRGSNITNVYNATGEKTNVTTTVKDNAVAWDKVLDPFVYQHEHNSQSVLDDNIFNGSKTGFTVEFTYDKDNYPLSAKYSHSNGIKYMYTFTWE</sequence>
<gene>
    <name evidence="2" type="ORF">DRF65_03540</name>
</gene>
<feature type="signal peptide" evidence="1">
    <location>
        <begin position="1"/>
        <end position="21"/>
    </location>
</feature>
<dbReference type="EMBL" id="QNVT01000002">
    <property type="protein sequence ID" value="REC63791.1"/>
    <property type="molecule type" value="Genomic_DNA"/>
</dbReference>
<dbReference type="RefSeq" id="WP_115968869.1">
    <property type="nucleotide sequence ID" value="NZ_QNVT01000002.1"/>
</dbReference>
<dbReference type="PROSITE" id="PS51257">
    <property type="entry name" value="PROKAR_LIPOPROTEIN"/>
    <property type="match status" value="1"/>
</dbReference>
<dbReference type="Proteomes" id="UP000256686">
    <property type="component" value="Unassembled WGS sequence"/>
</dbReference>
<name>A0A3D9CE66_9FLAO</name>
<keyword evidence="3" id="KW-1185">Reference proteome</keyword>
<protein>
    <recommendedName>
        <fullName evidence="4">DUF4595 domain-containing protein</fullName>
    </recommendedName>
</protein>
<evidence type="ECO:0000256" key="1">
    <source>
        <dbReference type="SAM" id="SignalP"/>
    </source>
</evidence>
<evidence type="ECO:0000313" key="2">
    <source>
        <dbReference type="EMBL" id="REC63791.1"/>
    </source>
</evidence>
<dbReference type="AlphaFoldDB" id="A0A3D9CE66"/>